<dbReference type="PANTHER" id="PTHR30388">
    <property type="entry name" value="ALDEHYDE OXIDOREDUCTASE MOLYBDENUM COFACTOR ASSEMBLY PROTEIN"/>
    <property type="match status" value="1"/>
</dbReference>
<dbReference type="STRING" id="1637975.AN957_13105"/>
<accession>A0A0Q3VHS4</accession>
<dbReference type="PANTHER" id="PTHR30388:SF6">
    <property type="entry name" value="XANTHINE DEHYDROGENASE SUBUNIT A-RELATED"/>
    <property type="match status" value="1"/>
</dbReference>
<proteinExistence type="predicted"/>
<organism evidence="2 3">
    <name type="scientific">Cytobacillus solani</name>
    <dbReference type="NCBI Taxonomy" id="1637975"/>
    <lineage>
        <taxon>Bacteria</taxon>
        <taxon>Bacillati</taxon>
        <taxon>Bacillota</taxon>
        <taxon>Bacilli</taxon>
        <taxon>Bacillales</taxon>
        <taxon>Bacillaceae</taxon>
        <taxon>Cytobacillus</taxon>
    </lineage>
</organism>
<comment type="caution">
    <text evidence="2">The sequence shown here is derived from an EMBL/GenBank/DDBJ whole genome shotgun (WGS) entry which is preliminary data.</text>
</comment>
<protein>
    <recommendedName>
        <fullName evidence="1">XdhC Rossmann domain-containing protein</fullName>
    </recommendedName>
</protein>
<evidence type="ECO:0000313" key="2">
    <source>
        <dbReference type="EMBL" id="KQL19411.1"/>
    </source>
</evidence>
<dbReference type="InterPro" id="IPR052698">
    <property type="entry name" value="MoCofactor_Util/Proc"/>
</dbReference>
<gene>
    <name evidence="2" type="ORF">AN957_13105</name>
</gene>
<dbReference type="Proteomes" id="UP000050996">
    <property type="component" value="Unassembled WGS sequence"/>
</dbReference>
<dbReference type="Pfam" id="PF13478">
    <property type="entry name" value="XdhC_C"/>
    <property type="match status" value="1"/>
</dbReference>
<dbReference type="Gene3D" id="3.40.50.720">
    <property type="entry name" value="NAD(P)-binding Rossmann-like Domain"/>
    <property type="match status" value="1"/>
</dbReference>
<name>A0A0Q3VHS4_9BACI</name>
<dbReference type="AlphaFoldDB" id="A0A0Q3VHS4"/>
<dbReference type="InterPro" id="IPR027051">
    <property type="entry name" value="XdhC_Rossmann_dom"/>
</dbReference>
<dbReference type="EMBL" id="LJIX01000006">
    <property type="protein sequence ID" value="KQL19411.1"/>
    <property type="molecule type" value="Genomic_DNA"/>
</dbReference>
<sequence length="275" mass="31331">MNDSLYLNLSESIKQRKEVFLLTITDCDNHELIGRKVLLNPMGEIYSTSPFPPSLQQMIINYSEKLIRKKRSGTFTFSWNGSMVECFAEHFPVPIHLIVAGAGHVCEPVAMIGKSLGFYVTVIDDRKEFANRDRFPHVDEVVCQSFLHFFQKAELTAQTYILLLTRGHKYDVLSLQELLNRKEKPAYIGMIGSRRRISGVFEQLKNDFPNESFDHFFTPVGLDIGAQTPAEIAISIMAEILKVKNQASGVSLSTKFHKFTRMGFREGAILWNNFT</sequence>
<keyword evidence="3" id="KW-1185">Reference proteome</keyword>
<dbReference type="PATRIC" id="fig|1637975.4.peg.2465"/>
<feature type="domain" description="XdhC Rossmann" evidence="1">
    <location>
        <begin position="97"/>
        <end position="240"/>
    </location>
</feature>
<dbReference type="RefSeq" id="WP_056684526.1">
    <property type="nucleotide sequence ID" value="NZ_LJIX01000006.1"/>
</dbReference>
<reference evidence="2 3" key="1">
    <citation type="submission" date="2015-09" db="EMBL/GenBank/DDBJ databases">
        <title>Genome sequencing project for genomic taxonomy and phylogenomics of Bacillus-like bacteria.</title>
        <authorList>
            <person name="Liu B."/>
            <person name="Wang J."/>
            <person name="Zhu Y."/>
            <person name="Liu G."/>
            <person name="Chen Q."/>
            <person name="Chen Z."/>
            <person name="Lan J."/>
            <person name="Che J."/>
            <person name="Ge C."/>
            <person name="Shi H."/>
            <person name="Pan Z."/>
            <person name="Liu X."/>
        </authorList>
    </citation>
    <scope>NUCLEOTIDE SEQUENCE [LARGE SCALE GENOMIC DNA]</scope>
    <source>
        <strain evidence="2 3">FJAT-18043</strain>
    </source>
</reference>
<evidence type="ECO:0000259" key="1">
    <source>
        <dbReference type="Pfam" id="PF13478"/>
    </source>
</evidence>
<evidence type="ECO:0000313" key="3">
    <source>
        <dbReference type="Proteomes" id="UP000050996"/>
    </source>
</evidence>